<dbReference type="EMBL" id="BQFW01000001">
    <property type="protein sequence ID" value="GJJ67847.1"/>
    <property type="molecule type" value="Genomic_DNA"/>
</dbReference>
<accession>A0A9P3H186</accession>
<dbReference type="AlphaFoldDB" id="A0A9P3H186"/>
<sequence length="795" mass="89503">MSYPQQQPPPINPSRRTAAFPTLKKPVPNWHRLVRPPLPDSSPRKSSLEKALDEDLAELRIVMDFFLDNKMNQGEELLRGRHKPESMYYTFGKALVDALKAILSFHPDDIEKAMKSFDLTLKVTNKQRKSANQYAVTGSVRAFGSWVVGTVGGGSFRGMTRIEKHAELVYAEATILRAGFSVLYHQDFWSLLEESVSLRSAFAIFNGLKSHFDQVEAELRAGGDITEHHLDEHLVTGLIFAASLFNIVISFLPDVIIKLLQFVGFPSDRDWGLALLNTAGEWNPNAVGTETPLELQERMASHTNSGMRRQICDVAPIAIHLIAASFLPFRHVDYSFAEQINNYNLHRYPNSMLFLFLKARHAQVNTRLEEAIAIHESFHVEDQWKKIKHAPIFEQLMCAMMESDYDLACTKSRILLRESMWTKTIFRYLAAITTLTRGMPKEAKRVDELMQKVEPGMQTFCGVHIFPETYCARKANRYLNEGRRLLLPDYDFLVLWNGFDMMPLKSLRVALSNIMVKVEELETLLPPSMVGIADKPLPKGGYTIEATKGLFSALRNPIHTLTKADKLEDYSHFYDDFCIAHYLLGLVAKNIAFFPDEPYDADMATLAVRSFKTVFRYAPYIIDDTYAYYFSHYNMGLIMRHYGQLDKAEEKFKYLLSTINPTLLGLPALVAGKGRNSLEVLILAKAHAAMFLLNEDHQNGQTSTSSASVSKVELPGISPTTSASSFEVNQILTAGMSGLAVQPSLPGSTPSFSDQVSLSSATSTTKLYKNASPIQREFTQFPTVPTVDFIGRDRS</sequence>
<feature type="compositionally biased region" description="Pro residues" evidence="1">
    <location>
        <begin position="1"/>
        <end position="12"/>
    </location>
</feature>
<organism evidence="2 3">
    <name type="scientific">Entomortierella parvispora</name>
    <dbReference type="NCBI Taxonomy" id="205924"/>
    <lineage>
        <taxon>Eukaryota</taxon>
        <taxon>Fungi</taxon>
        <taxon>Fungi incertae sedis</taxon>
        <taxon>Mucoromycota</taxon>
        <taxon>Mortierellomycotina</taxon>
        <taxon>Mortierellomycetes</taxon>
        <taxon>Mortierellales</taxon>
        <taxon>Mortierellaceae</taxon>
        <taxon>Entomortierella</taxon>
    </lineage>
</organism>
<dbReference type="GO" id="GO:0005829">
    <property type="term" value="C:cytosol"/>
    <property type="evidence" value="ECO:0007669"/>
    <property type="project" value="TreeGrafter"/>
</dbReference>
<keyword evidence="3" id="KW-1185">Reference proteome</keyword>
<dbReference type="GO" id="GO:0005741">
    <property type="term" value="C:mitochondrial outer membrane"/>
    <property type="evidence" value="ECO:0007669"/>
    <property type="project" value="TreeGrafter"/>
</dbReference>
<gene>
    <name evidence="2" type="ORF">EMPS_00193</name>
</gene>
<protein>
    <submittedName>
        <fullName evidence="2">Uncharacterized protein</fullName>
    </submittedName>
</protein>
<comment type="caution">
    <text evidence="2">The sequence shown here is derived from an EMBL/GenBank/DDBJ whole genome shotgun (WGS) entry which is preliminary data.</text>
</comment>
<dbReference type="GO" id="GO:0005634">
    <property type="term" value="C:nucleus"/>
    <property type="evidence" value="ECO:0007669"/>
    <property type="project" value="TreeGrafter"/>
</dbReference>
<name>A0A9P3H186_9FUNG</name>
<dbReference type="PANTHER" id="PTHR31859">
    <property type="entry name" value="TETRATRICOPEPTIDE REPEAT PROTEIN 39 FAMILY MEMBER"/>
    <property type="match status" value="1"/>
</dbReference>
<reference evidence="2" key="1">
    <citation type="submission" date="2021-11" db="EMBL/GenBank/DDBJ databases">
        <authorList>
            <person name="Herlambang A."/>
            <person name="Guo Y."/>
            <person name="Takashima Y."/>
            <person name="Nishizawa T."/>
        </authorList>
    </citation>
    <scope>NUCLEOTIDE SEQUENCE</scope>
    <source>
        <strain evidence="2">E1425</strain>
    </source>
</reference>
<dbReference type="OrthoDB" id="43460at2759"/>
<dbReference type="Pfam" id="PF10300">
    <property type="entry name" value="Iml2-TPR_39"/>
    <property type="match status" value="1"/>
</dbReference>
<dbReference type="PANTHER" id="PTHR31859:SF1">
    <property type="entry name" value="TETRATRICOPEPTIDE REPEAT PROTEIN 39C"/>
    <property type="match status" value="1"/>
</dbReference>
<evidence type="ECO:0000256" key="1">
    <source>
        <dbReference type="SAM" id="MobiDB-lite"/>
    </source>
</evidence>
<dbReference type="InterPro" id="IPR019412">
    <property type="entry name" value="IML2/TPR_39"/>
</dbReference>
<reference evidence="2" key="2">
    <citation type="journal article" date="2022" name="Microbiol. Resour. Announc.">
        <title>Whole-Genome Sequence of Entomortierella parvispora E1425, a Mucoromycotan Fungus Associated with Burkholderiaceae-Related Endosymbiotic Bacteria.</title>
        <authorList>
            <person name="Herlambang A."/>
            <person name="Guo Y."/>
            <person name="Takashima Y."/>
            <person name="Narisawa K."/>
            <person name="Ohta H."/>
            <person name="Nishizawa T."/>
        </authorList>
    </citation>
    <scope>NUCLEOTIDE SEQUENCE</scope>
    <source>
        <strain evidence="2">E1425</strain>
    </source>
</reference>
<evidence type="ECO:0000313" key="3">
    <source>
        <dbReference type="Proteomes" id="UP000827284"/>
    </source>
</evidence>
<feature type="region of interest" description="Disordered" evidence="1">
    <location>
        <begin position="1"/>
        <end position="49"/>
    </location>
</feature>
<evidence type="ECO:0000313" key="2">
    <source>
        <dbReference type="EMBL" id="GJJ67847.1"/>
    </source>
</evidence>
<proteinExistence type="predicted"/>
<dbReference type="Proteomes" id="UP000827284">
    <property type="component" value="Unassembled WGS sequence"/>
</dbReference>